<feature type="region of interest" description="Disordered" evidence="6">
    <location>
        <begin position="152"/>
        <end position="177"/>
    </location>
</feature>
<dbReference type="GO" id="GO:0003904">
    <property type="term" value="F:deoxyribodipyrimidine photo-lyase activity"/>
    <property type="evidence" value="ECO:0007669"/>
    <property type="project" value="UniProtKB-EC"/>
</dbReference>
<dbReference type="Gene3D" id="1.25.40.80">
    <property type="match status" value="1"/>
</dbReference>
<dbReference type="Proteomes" id="UP001519363">
    <property type="component" value="Unassembled WGS sequence"/>
</dbReference>
<protein>
    <submittedName>
        <fullName evidence="8">Deoxyribodipyrimidine photo-lyase</fullName>
        <ecNumber evidence="8">4.1.99.3</ecNumber>
    </submittedName>
</protein>
<dbReference type="PROSITE" id="PS51645">
    <property type="entry name" value="PHR_CRY_ALPHA_BETA"/>
    <property type="match status" value="1"/>
</dbReference>
<dbReference type="PANTHER" id="PTHR11455">
    <property type="entry name" value="CRYPTOCHROME"/>
    <property type="match status" value="1"/>
</dbReference>
<dbReference type="InterPro" id="IPR014729">
    <property type="entry name" value="Rossmann-like_a/b/a_fold"/>
</dbReference>
<evidence type="ECO:0000256" key="5">
    <source>
        <dbReference type="RuleBase" id="RU004182"/>
    </source>
</evidence>
<dbReference type="Gene3D" id="3.40.50.620">
    <property type="entry name" value="HUPs"/>
    <property type="match status" value="1"/>
</dbReference>
<dbReference type="InterPro" id="IPR036155">
    <property type="entry name" value="Crypto/Photolyase_N_sf"/>
</dbReference>
<dbReference type="PROSITE" id="PS00394">
    <property type="entry name" value="DNA_PHOTOLYASES_1_1"/>
    <property type="match status" value="1"/>
</dbReference>
<comment type="cofactor">
    <cofactor evidence="1">
        <name>FAD</name>
        <dbReference type="ChEBI" id="CHEBI:57692"/>
    </cofactor>
</comment>
<dbReference type="EMBL" id="JAGIOO010000001">
    <property type="protein sequence ID" value="MBP2474973.1"/>
    <property type="molecule type" value="Genomic_DNA"/>
</dbReference>
<evidence type="ECO:0000313" key="8">
    <source>
        <dbReference type="EMBL" id="MBP2474973.1"/>
    </source>
</evidence>
<dbReference type="PRINTS" id="PR00147">
    <property type="entry name" value="DNAPHOTLYASE"/>
</dbReference>
<keyword evidence="9" id="KW-1185">Reference proteome</keyword>
<name>A0ABS5AEF1_9PSEU</name>
<evidence type="ECO:0000256" key="2">
    <source>
        <dbReference type="ARBA" id="ARBA00022630"/>
    </source>
</evidence>
<dbReference type="SUPFAM" id="SSF52425">
    <property type="entry name" value="Cryptochrome/photolyase, N-terminal domain"/>
    <property type="match status" value="1"/>
</dbReference>
<dbReference type="InterPro" id="IPR005101">
    <property type="entry name" value="Cryptochr/Photolyase_FAD-bd"/>
</dbReference>
<evidence type="ECO:0000256" key="4">
    <source>
        <dbReference type="ARBA" id="ARBA00022991"/>
    </source>
</evidence>
<evidence type="ECO:0000256" key="6">
    <source>
        <dbReference type="SAM" id="MobiDB-lite"/>
    </source>
</evidence>
<accession>A0ABS5AEF1</accession>
<keyword evidence="4 5" id="KW-0157">Chromophore</keyword>
<feature type="domain" description="Photolyase/cryptochrome alpha/beta" evidence="7">
    <location>
        <begin position="1"/>
        <end position="121"/>
    </location>
</feature>
<comment type="similarity">
    <text evidence="5">Belongs to the DNA photolyase family.</text>
</comment>
<evidence type="ECO:0000259" key="7">
    <source>
        <dbReference type="PROSITE" id="PS51645"/>
    </source>
</evidence>
<evidence type="ECO:0000256" key="1">
    <source>
        <dbReference type="ARBA" id="ARBA00001974"/>
    </source>
</evidence>
<keyword evidence="2 5" id="KW-0285">Flavoprotein</keyword>
<dbReference type="InterPro" id="IPR036134">
    <property type="entry name" value="Crypto/Photolyase_FAD-like_sf"/>
</dbReference>
<dbReference type="Gene3D" id="1.10.579.10">
    <property type="entry name" value="DNA Cyclobutane Dipyrimidine Photolyase, subunit A, domain 3"/>
    <property type="match status" value="1"/>
</dbReference>
<reference evidence="8 9" key="1">
    <citation type="submission" date="2021-03" db="EMBL/GenBank/DDBJ databases">
        <title>Sequencing the genomes of 1000 actinobacteria strains.</title>
        <authorList>
            <person name="Klenk H.-P."/>
        </authorList>
    </citation>
    <scope>NUCLEOTIDE SEQUENCE [LARGE SCALE GENOMIC DNA]</scope>
    <source>
        <strain evidence="8 9">DSM 44580</strain>
    </source>
</reference>
<dbReference type="Pfam" id="PF03441">
    <property type="entry name" value="FAD_binding_7"/>
    <property type="match status" value="1"/>
</dbReference>
<keyword evidence="3 5" id="KW-0274">FAD</keyword>
<evidence type="ECO:0000313" key="9">
    <source>
        <dbReference type="Proteomes" id="UP001519363"/>
    </source>
</evidence>
<gene>
    <name evidence="8" type="ORF">JOF53_003845</name>
</gene>
<dbReference type="RefSeq" id="WP_249044468.1">
    <property type="nucleotide sequence ID" value="NZ_JAGIOO010000001.1"/>
</dbReference>
<dbReference type="InterPro" id="IPR006050">
    <property type="entry name" value="DNA_photolyase_N"/>
</dbReference>
<dbReference type="InterPro" id="IPR002081">
    <property type="entry name" value="Cryptochrome/DNA_photolyase_1"/>
</dbReference>
<sequence>MTAALWFRRDLRVHDHAALLAAAQDSKDVLGVFVLDDRLLAPSGEVRRTFLYRSLRSLNEQLDGRLLVLRGDPAEQLSRLDVSKVHITADTAPYGRARDERVEQALAAEGIDLVRTGSPYAVTPGRVRKQDGAPFKVFTPFRRAWAEHGWRKPADTNKSTVDWAKPNGGIEIPADETDLPLPEASEQAAHETWESFVDGALTDYPTNRDRPDRNGSSRLSPYLRWGQLHPRTLLADLAHHHTQGAETFTSELGWREFYADVLWHRPETARKNYDPKFDTMEYTTDDEAFQAWCEGRTGYPIVDAGMRQLLAEGWMHNRVRMIVASFLVKDLHQPWWRGARHFMHWLVDGDLASNQHNWQWVAGCGTDAAPYFRVFNPTVQGEKFDPDGTYVRKYVPELRDVPGKAVHQPAKLRGGRPRGYPAPIVDHKEEREVALARFGATRA</sequence>
<proteinExistence type="inferred from homology"/>
<comment type="caution">
    <text evidence="8">The sequence shown here is derived from an EMBL/GenBank/DDBJ whole genome shotgun (WGS) entry which is preliminary data.</text>
</comment>
<dbReference type="InterPro" id="IPR018394">
    <property type="entry name" value="DNA_photolyase_1_CS_C"/>
</dbReference>
<dbReference type="SUPFAM" id="SSF48173">
    <property type="entry name" value="Cryptochrome/photolyase FAD-binding domain"/>
    <property type="match status" value="1"/>
</dbReference>
<keyword evidence="8" id="KW-0456">Lyase</keyword>
<dbReference type="PANTHER" id="PTHR11455:SF9">
    <property type="entry name" value="CRYPTOCHROME CIRCADIAN CLOCK 5 ISOFORM X1"/>
    <property type="match status" value="1"/>
</dbReference>
<dbReference type="Pfam" id="PF00875">
    <property type="entry name" value="DNA_photolyase"/>
    <property type="match status" value="1"/>
</dbReference>
<organism evidence="8 9">
    <name type="scientific">Crossiella equi</name>
    <dbReference type="NCBI Taxonomy" id="130796"/>
    <lineage>
        <taxon>Bacteria</taxon>
        <taxon>Bacillati</taxon>
        <taxon>Actinomycetota</taxon>
        <taxon>Actinomycetes</taxon>
        <taxon>Pseudonocardiales</taxon>
        <taxon>Pseudonocardiaceae</taxon>
        <taxon>Crossiella</taxon>
    </lineage>
</organism>
<dbReference type="EC" id="4.1.99.3" evidence="8"/>
<evidence type="ECO:0000256" key="3">
    <source>
        <dbReference type="ARBA" id="ARBA00022827"/>
    </source>
</evidence>